<organism evidence="7 8">
    <name type="scientific">Sporolactobacillus inulinus</name>
    <dbReference type="NCBI Taxonomy" id="2078"/>
    <lineage>
        <taxon>Bacteria</taxon>
        <taxon>Bacillati</taxon>
        <taxon>Bacillota</taxon>
        <taxon>Bacilli</taxon>
        <taxon>Bacillales</taxon>
        <taxon>Sporolactobacillaceae</taxon>
        <taxon>Sporolactobacillus</taxon>
    </lineage>
</organism>
<dbReference type="Proteomes" id="UP000319716">
    <property type="component" value="Unassembled WGS sequence"/>
</dbReference>
<dbReference type="Pfam" id="PF07690">
    <property type="entry name" value="MFS_1"/>
    <property type="match status" value="1"/>
</dbReference>
<dbReference type="EMBL" id="BEXB01000029">
    <property type="protein sequence ID" value="GAY77615.1"/>
    <property type="molecule type" value="Genomic_DNA"/>
</dbReference>
<evidence type="ECO:0000313" key="7">
    <source>
        <dbReference type="EMBL" id="GAY77615.1"/>
    </source>
</evidence>
<dbReference type="AlphaFoldDB" id="A0A4Y1ZEX2"/>
<proteinExistence type="predicted"/>
<dbReference type="GO" id="GO:0005886">
    <property type="term" value="C:plasma membrane"/>
    <property type="evidence" value="ECO:0007669"/>
    <property type="project" value="UniProtKB-SubCell"/>
</dbReference>
<dbReference type="InterPro" id="IPR011701">
    <property type="entry name" value="MFS"/>
</dbReference>
<evidence type="ECO:0000256" key="2">
    <source>
        <dbReference type="ARBA" id="ARBA00022475"/>
    </source>
</evidence>
<dbReference type="GO" id="GO:0022857">
    <property type="term" value="F:transmembrane transporter activity"/>
    <property type="evidence" value="ECO:0007669"/>
    <property type="project" value="InterPro"/>
</dbReference>
<accession>A0A4Y1ZEX2</accession>
<feature type="transmembrane region" description="Helical" evidence="6">
    <location>
        <begin position="204"/>
        <end position="225"/>
    </location>
</feature>
<keyword evidence="4 6" id="KW-1133">Transmembrane helix</keyword>
<keyword evidence="5 6" id="KW-0472">Membrane</keyword>
<dbReference type="SUPFAM" id="SSF103473">
    <property type="entry name" value="MFS general substrate transporter"/>
    <property type="match status" value="1"/>
</dbReference>
<comment type="caution">
    <text evidence="7">The sequence shown here is derived from an EMBL/GenBank/DDBJ whole genome shotgun (WGS) entry which is preliminary data.</text>
</comment>
<keyword evidence="3 6" id="KW-0812">Transmembrane</keyword>
<sequence length="344" mass="38519">MLPFYYIYQRRLAAHGIFHPYLVRSAIKKKRFFHNSGLFYAACLMDDQPEHIEYRRKSCAFFAVLPFVSPCKAFARVVDVSSAFLLPFRPNDNKKMHGGFKNGTETSLETQIFYIAWRSGGFIDYQQYFTDGDHLLSYGTNRISNGFIVGSARRLLPQALFGPMIGVLVDRMSRKAVMIGADLMVALAGGMLAVVALFIELPIWIIMVILFIRSIGTAFHGPAFNATTPLIVPEDRLTKCSGYSQMIQSIGFIISPAAAAFLYAIWDLKEIICLISAAHSLPAQRLPRWRFQVLSRTAKPGANILCRRLGKAMMPSVKTRACLRCFGSAPCTCSFIRQSARSIL</sequence>
<gene>
    <name evidence="7" type="ORF">NBRC111894_3169</name>
</gene>
<comment type="subcellular location">
    <subcellularLocation>
        <location evidence="1">Cell membrane</location>
        <topology evidence="1">Multi-pass membrane protein</topology>
    </subcellularLocation>
</comment>
<evidence type="ECO:0000313" key="8">
    <source>
        <dbReference type="Proteomes" id="UP000319716"/>
    </source>
</evidence>
<dbReference type="PANTHER" id="PTHR23513:SF6">
    <property type="entry name" value="MAJOR FACILITATOR SUPERFAMILY ASSOCIATED DOMAIN-CONTAINING PROTEIN"/>
    <property type="match status" value="1"/>
</dbReference>
<evidence type="ECO:0000256" key="1">
    <source>
        <dbReference type="ARBA" id="ARBA00004651"/>
    </source>
</evidence>
<feature type="transmembrane region" description="Helical" evidence="6">
    <location>
        <begin position="246"/>
        <end position="266"/>
    </location>
</feature>
<dbReference type="PANTHER" id="PTHR23513">
    <property type="entry name" value="INTEGRAL MEMBRANE EFFLUX PROTEIN-RELATED"/>
    <property type="match status" value="1"/>
</dbReference>
<protein>
    <submittedName>
        <fullName evidence="7">Permease of the drug/metabolite transporter superfamily</fullName>
    </submittedName>
</protein>
<feature type="transmembrane region" description="Helical" evidence="6">
    <location>
        <begin position="176"/>
        <end position="198"/>
    </location>
</feature>
<evidence type="ECO:0000256" key="4">
    <source>
        <dbReference type="ARBA" id="ARBA00022989"/>
    </source>
</evidence>
<evidence type="ECO:0000256" key="3">
    <source>
        <dbReference type="ARBA" id="ARBA00022692"/>
    </source>
</evidence>
<name>A0A4Y1ZEX2_9BACL</name>
<evidence type="ECO:0000256" key="5">
    <source>
        <dbReference type="ARBA" id="ARBA00023136"/>
    </source>
</evidence>
<evidence type="ECO:0000256" key="6">
    <source>
        <dbReference type="SAM" id="Phobius"/>
    </source>
</evidence>
<keyword evidence="2" id="KW-1003">Cell membrane</keyword>
<dbReference type="Gene3D" id="1.20.1250.20">
    <property type="entry name" value="MFS general substrate transporter like domains"/>
    <property type="match status" value="1"/>
</dbReference>
<reference evidence="7 8" key="1">
    <citation type="submission" date="2017-11" db="EMBL/GenBank/DDBJ databases">
        <title>Draft Genome Sequence of Sporolactobacillus inulinus NBRC 111894 Isolated from Koso, a Japanese Sugar-Vegetable Fermented Beverage.</title>
        <authorList>
            <person name="Chiou T.Y."/>
            <person name="Oshima K."/>
            <person name="Suda W."/>
            <person name="Hattori M."/>
            <person name="Takahashi T."/>
        </authorList>
    </citation>
    <scope>NUCLEOTIDE SEQUENCE [LARGE SCALE GENOMIC DNA]</scope>
    <source>
        <strain evidence="7 8">NBRC111894</strain>
    </source>
</reference>
<dbReference type="InterPro" id="IPR036259">
    <property type="entry name" value="MFS_trans_sf"/>
</dbReference>